<protein>
    <recommendedName>
        <fullName evidence="2">UspA domain-containing protein</fullName>
    </recommendedName>
</protein>
<reference evidence="3" key="1">
    <citation type="submission" date="2017-07" db="EMBL/GenBank/DDBJ databases">
        <title>Taro Niue Genome Assembly and Annotation.</title>
        <authorList>
            <person name="Atibalentja N."/>
            <person name="Keating K."/>
            <person name="Fields C.J."/>
        </authorList>
    </citation>
    <scope>NUCLEOTIDE SEQUENCE</scope>
    <source>
        <strain evidence="3">Niue_2</strain>
        <tissue evidence="3">Leaf</tissue>
    </source>
</reference>
<proteinExistence type="predicted"/>
<gene>
    <name evidence="3" type="ORF">Taro_039748</name>
</gene>
<evidence type="ECO:0000256" key="1">
    <source>
        <dbReference type="SAM" id="MobiDB-lite"/>
    </source>
</evidence>
<dbReference type="OrthoDB" id="843225at2759"/>
<comment type="caution">
    <text evidence="3">The sequence shown here is derived from an EMBL/GenBank/DDBJ whole genome shotgun (WGS) entry which is preliminary data.</text>
</comment>
<feature type="non-terminal residue" evidence="3">
    <location>
        <position position="145"/>
    </location>
</feature>
<keyword evidence="4" id="KW-1185">Reference proteome</keyword>
<dbReference type="SUPFAM" id="SSF52402">
    <property type="entry name" value="Adenine nucleotide alpha hydrolases-like"/>
    <property type="match status" value="1"/>
</dbReference>
<dbReference type="CDD" id="cd23659">
    <property type="entry name" value="USP_At3g01520-like"/>
    <property type="match status" value="1"/>
</dbReference>
<dbReference type="PANTHER" id="PTHR46100:SF2">
    <property type="entry name" value="OS05G0453700 PROTEIN"/>
    <property type="match status" value="1"/>
</dbReference>
<evidence type="ECO:0000313" key="4">
    <source>
        <dbReference type="Proteomes" id="UP000652761"/>
    </source>
</evidence>
<evidence type="ECO:0000259" key="2">
    <source>
        <dbReference type="Pfam" id="PF00582"/>
    </source>
</evidence>
<dbReference type="InterPro" id="IPR014729">
    <property type="entry name" value="Rossmann-like_a/b/a_fold"/>
</dbReference>
<feature type="domain" description="UspA" evidence="2">
    <location>
        <begin position="2"/>
        <end position="145"/>
    </location>
</feature>
<dbReference type="EMBL" id="NMUH01003741">
    <property type="protein sequence ID" value="MQM06916.1"/>
    <property type="molecule type" value="Genomic_DNA"/>
</dbReference>
<dbReference type="Pfam" id="PF00582">
    <property type="entry name" value="Usp"/>
    <property type="match status" value="1"/>
</dbReference>
<feature type="region of interest" description="Disordered" evidence="1">
    <location>
        <begin position="43"/>
        <end position="62"/>
    </location>
</feature>
<sequence length="145" mass="15910">AIGVAVDYSASSKNALRWAIDNPLDHGETLLVLHVLSDEGDESKNQLWSSSGSPELRPPSASSPTVYTTLIPLVEFWDPEVLKGYGLELDADVLDALDTVARQKEAKIMAKLYWGDAREKLCDVVEDLKPDSLVMGNRGLTTLQR</sequence>
<dbReference type="Proteomes" id="UP000652761">
    <property type="component" value="Unassembled WGS sequence"/>
</dbReference>
<dbReference type="Gene3D" id="3.40.50.620">
    <property type="entry name" value="HUPs"/>
    <property type="match status" value="1"/>
</dbReference>
<dbReference type="PANTHER" id="PTHR46100">
    <property type="entry name" value="IMP2'P"/>
    <property type="match status" value="1"/>
</dbReference>
<name>A0A843WGN3_COLES</name>
<organism evidence="3 4">
    <name type="scientific">Colocasia esculenta</name>
    <name type="common">Wild taro</name>
    <name type="synonym">Arum esculentum</name>
    <dbReference type="NCBI Taxonomy" id="4460"/>
    <lineage>
        <taxon>Eukaryota</taxon>
        <taxon>Viridiplantae</taxon>
        <taxon>Streptophyta</taxon>
        <taxon>Embryophyta</taxon>
        <taxon>Tracheophyta</taxon>
        <taxon>Spermatophyta</taxon>
        <taxon>Magnoliopsida</taxon>
        <taxon>Liliopsida</taxon>
        <taxon>Araceae</taxon>
        <taxon>Aroideae</taxon>
        <taxon>Colocasieae</taxon>
        <taxon>Colocasia</taxon>
    </lineage>
</organism>
<dbReference type="AlphaFoldDB" id="A0A843WGN3"/>
<accession>A0A843WGN3</accession>
<evidence type="ECO:0000313" key="3">
    <source>
        <dbReference type="EMBL" id="MQM06916.1"/>
    </source>
</evidence>
<dbReference type="InterPro" id="IPR006016">
    <property type="entry name" value="UspA"/>
</dbReference>